<evidence type="ECO:0000313" key="1">
    <source>
        <dbReference type="EMBL" id="KAJ1122663.1"/>
    </source>
</evidence>
<comment type="caution">
    <text evidence="1">The sequence shown here is derived from an EMBL/GenBank/DDBJ whole genome shotgun (WGS) entry which is preliminary data.</text>
</comment>
<dbReference type="Proteomes" id="UP001066276">
    <property type="component" value="Chromosome 7"/>
</dbReference>
<evidence type="ECO:0000313" key="2">
    <source>
        <dbReference type="Proteomes" id="UP001066276"/>
    </source>
</evidence>
<protein>
    <submittedName>
        <fullName evidence="1">Uncharacterized protein</fullName>
    </submittedName>
</protein>
<dbReference type="EMBL" id="JANPWB010000011">
    <property type="protein sequence ID" value="KAJ1122663.1"/>
    <property type="molecule type" value="Genomic_DNA"/>
</dbReference>
<name>A0AAV7P2X5_PLEWA</name>
<accession>A0AAV7P2X5</accession>
<sequence>MGKEAPSYLIHFPFTCRKVAAVGIDRGPGRCAAALEFTEEPRRSRCGALAAGTVSVPNGTGTEFRIAMPDLPDMPDFSMASTMSRHILLLLLGTLNSPQCRLDFGGSIIGRGYPEGDPYA</sequence>
<dbReference type="AlphaFoldDB" id="A0AAV7P2X5"/>
<gene>
    <name evidence="1" type="ORF">NDU88_001148</name>
</gene>
<keyword evidence="2" id="KW-1185">Reference proteome</keyword>
<proteinExistence type="predicted"/>
<organism evidence="1 2">
    <name type="scientific">Pleurodeles waltl</name>
    <name type="common">Iberian ribbed newt</name>
    <dbReference type="NCBI Taxonomy" id="8319"/>
    <lineage>
        <taxon>Eukaryota</taxon>
        <taxon>Metazoa</taxon>
        <taxon>Chordata</taxon>
        <taxon>Craniata</taxon>
        <taxon>Vertebrata</taxon>
        <taxon>Euteleostomi</taxon>
        <taxon>Amphibia</taxon>
        <taxon>Batrachia</taxon>
        <taxon>Caudata</taxon>
        <taxon>Salamandroidea</taxon>
        <taxon>Salamandridae</taxon>
        <taxon>Pleurodelinae</taxon>
        <taxon>Pleurodeles</taxon>
    </lineage>
</organism>
<reference evidence="1" key="1">
    <citation type="journal article" date="2022" name="bioRxiv">
        <title>Sequencing and chromosome-scale assembly of the giantPleurodeles waltlgenome.</title>
        <authorList>
            <person name="Brown T."/>
            <person name="Elewa A."/>
            <person name="Iarovenko S."/>
            <person name="Subramanian E."/>
            <person name="Araus A.J."/>
            <person name="Petzold A."/>
            <person name="Susuki M."/>
            <person name="Suzuki K.-i.T."/>
            <person name="Hayashi T."/>
            <person name="Toyoda A."/>
            <person name="Oliveira C."/>
            <person name="Osipova E."/>
            <person name="Leigh N.D."/>
            <person name="Simon A."/>
            <person name="Yun M.H."/>
        </authorList>
    </citation>
    <scope>NUCLEOTIDE SEQUENCE</scope>
    <source>
        <strain evidence="1">20211129_DDA</strain>
        <tissue evidence="1">Liver</tissue>
    </source>
</reference>